<dbReference type="AlphaFoldDB" id="A0ABD2IT77"/>
<reference evidence="1 2" key="1">
    <citation type="submission" date="2024-10" db="EMBL/GenBank/DDBJ databases">
        <authorList>
            <person name="Kim D."/>
        </authorList>
    </citation>
    <scope>NUCLEOTIDE SEQUENCE [LARGE SCALE GENOMIC DNA]</scope>
    <source>
        <strain evidence="1">Taebaek</strain>
    </source>
</reference>
<protein>
    <recommendedName>
        <fullName evidence="3">F-box domain-containing protein</fullName>
    </recommendedName>
</protein>
<gene>
    <name evidence="1" type="ORF">niasHS_012698</name>
</gene>
<evidence type="ECO:0000313" key="1">
    <source>
        <dbReference type="EMBL" id="KAL3076503.1"/>
    </source>
</evidence>
<organism evidence="1 2">
    <name type="scientific">Heterodera schachtii</name>
    <name type="common">Sugarbeet cyst nematode worm</name>
    <name type="synonym">Tylenchus schachtii</name>
    <dbReference type="NCBI Taxonomy" id="97005"/>
    <lineage>
        <taxon>Eukaryota</taxon>
        <taxon>Metazoa</taxon>
        <taxon>Ecdysozoa</taxon>
        <taxon>Nematoda</taxon>
        <taxon>Chromadorea</taxon>
        <taxon>Rhabditida</taxon>
        <taxon>Tylenchina</taxon>
        <taxon>Tylenchomorpha</taxon>
        <taxon>Tylenchoidea</taxon>
        <taxon>Heteroderidae</taxon>
        <taxon>Heteroderinae</taxon>
        <taxon>Heterodera</taxon>
    </lineage>
</organism>
<comment type="caution">
    <text evidence="1">The sequence shown here is derived from an EMBL/GenBank/DDBJ whole genome shotgun (WGS) entry which is preliminary data.</text>
</comment>
<evidence type="ECO:0008006" key="3">
    <source>
        <dbReference type="Google" id="ProtNLM"/>
    </source>
</evidence>
<proteinExistence type="predicted"/>
<dbReference type="Proteomes" id="UP001620645">
    <property type="component" value="Unassembled WGS sequence"/>
</dbReference>
<name>A0ABD2IT77_HETSC</name>
<evidence type="ECO:0000313" key="2">
    <source>
        <dbReference type="Proteomes" id="UP001620645"/>
    </source>
</evidence>
<sequence length="428" mass="49609">MNRRWICNDVWMDLFPFFDHAQLGLKLALLSPRFNALVDTHFDGKSEFTIWRLITIHESIGPEPKMTVQIDHKWVEFPLPDRPLPNKIRFKDLWIDYIDHSVIEFLRSNKQIFDRSGTNLELSISSNEQPIWDVFTTEIWPVFATNIRHLTFDDRDHLDNLLRRTSPTILADLDQLNAIDIVNLLPDAIDHLDGPNAISAGQALSEWLHTPSKDGQQKRLFCVGFDEEGNFNWVNSFKETFLRAITSVRYQIDFKARAATSIEPFESVNARTKEKLTLDKVSSCDVYWLLKRCPISEKAAAFPWDDDENWDDTLNSVQFDLRGGISSAGHCRHQRKKKKKKRVKASKRRLTRHKSRGIDCAELKDAGFASHSVCYMDCNFCEVCKTNKLALLRAYRLRDFFSLEAIRQVIAVANRCGIVKCLFRNTNE</sequence>
<dbReference type="EMBL" id="JBICCN010000334">
    <property type="protein sequence ID" value="KAL3076503.1"/>
    <property type="molecule type" value="Genomic_DNA"/>
</dbReference>
<accession>A0ABD2IT77</accession>
<keyword evidence="2" id="KW-1185">Reference proteome</keyword>